<evidence type="ECO:0000313" key="2">
    <source>
        <dbReference type="Proteomes" id="UP000574390"/>
    </source>
</evidence>
<dbReference type="EMBL" id="JABANM010012159">
    <property type="protein sequence ID" value="KAF4736484.1"/>
    <property type="molecule type" value="Genomic_DNA"/>
</dbReference>
<gene>
    <name evidence="1" type="ORF">FOZ62_010157</name>
</gene>
<feature type="non-terminal residue" evidence="1">
    <location>
        <position position="1"/>
    </location>
</feature>
<dbReference type="Proteomes" id="UP000574390">
    <property type="component" value="Unassembled WGS sequence"/>
</dbReference>
<comment type="caution">
    <text evidence="1">The sequence shown here is derived from an EMBL/GenBank/DDBJ whole genome shotgun (WGS) entry which is preliminary data.</text>
</comment>
<sequence>VSAIGEGTSLARPREKTRTTEATSLCWESSTILRTCSASFETVALCPTSQKP</sequence>
<evidence type="ECO:0000313" key="1">
    <source>
        <dbReference type="EMBL" id="KAF4736484.1"/>
    </source>
</evidence>
<protein>
    <submittedName>
        <fullName evidence="1">Uncharacterized protein</fullName>
    </submittedName>
</protein>
<dbReference type="AlphaFoldDB" id="A0A7J6SU35"/>
<accession>A0A7J6SU35</accession>
<reference evidence="1 2" key="1">
    <citation type="submission" date="2020-04" db="EMBL/GenBank/DDBJ databases">
        <title>Perkinsus olseni comparative genomics.</title>
        <authorList>
            <person name="Bogema D.R."/>
        </authorList>
    </citation>
    <scope>NUCLEOTIDE SEQUENCE [LARGE SCALE GENOMIC DNA]</scope>
    <source>
        <strain evidence="1">ATCC PRA-205</strain>
    </source>
</reference>
<organism evidence="1 2">
    <name type="scientific">Perkinsus olseni</name>
    <name type="common">Perkinsus atlanticus</name>
    <dbReference type="NCBI Taxonomy" id="32597"/>
    <lineage>
        <taxon>Eukaryota</taxon>
        <taxon>Sar</taxon>
        <taxon>Alveolata</taxon>
        <taxon>Perkinsozoa</taxon>
        <taxon>Perkinsea</taxon>
        <taxon>Perkinsida</taxon>
        <taxon>Perkinsidae</taxon>
        <taxon>Perkinsus</taxon>
    </lineage>
</organism>
<proteinExistence type="predicted"/>
<feature type="non-terminal residue" evidence="1">
    <location>
        <position position="52"/>
    </location>
</feature>
<name>A0A7J6SU35_PEROL</name>